<evidence type="ECO:0000256" key="2">
    <source>
        <dbReference type="ARBA" id="ARBA00022475"/>
    </source>
</evidence>
<feature type="transmembrane region" description="Helical" evidence="6">
    <location>
        <begin position="27"/>
        <end position="51"/>
    </location>
</feature>
<evidence type="ECO:0000313" key="8">
    <source>
        <dbReference type="Proteomes" id="UP000183190"/>
    </source>
</evidence>
<comment type="subcellular location">
    <subcellularLocation>
        <location evidence="1">Cell membrane</location>
    </subcellularLocation>
</comment>
<evidence type="ECO:0000256" key="6">
    <source>
        <dbReference type="SAM" id="Phobius"/>
    </source>
</evidence>
<dbReference type="AlphaFoldDB" id="A0A1H6HUE6"/>
<dbReference type="Pfam" id="PF04277">
    <property type="entry name" value="OAD_gamma"/>
    <property type="match status" value="1"/>
</dbReference>
<keyword evidence="4 6" id="KW-1133">Transmembrane helix</keyword>
<sequence>MFDNILVSAAVEKAEDISIGDAAVTAVFGYAVVFAGLVILMIVLYCTGAYFKSKDAKAKAAADAEAAKKQAAAPVVAETKPELPLAPGSAGHVKLFDVPDKEAAMIMAIVAEKMQKPLNELHFISIKEVK</sequence>
<proteinExistence type="predicted"/>
<reference evidence="7 8" key="1">
    <citation type="submission" date="2016-10" db="EMBL/GenBank/DDBJ databases">
        <authorList>
            <person name="de Groot N.N."/>
        </authorList>
    </citation>
    <scope>NUCLEOTIDE SEQUENCE [LARGE SCALE GENOMIC DNA]</scope>
    <source>
        <strain evidence="7 8">YAD2003</strain>
    </source>
</reference>
<dbReference type="Proteomes" id="UP000183190">
    <property type="component" value="Unassembled WGS sequence"/>
</dbReference>
<keyword evidence="3 6" id="KW-0812">Transmembrane</keyword>
<keyword evidence="2" id="KW-1003">Cell membrane</keyword>
<name>A0A1H6HUE6_RUMFL</name>
<evidence type="ECO:0000256" key="4">
    <source>
        <dbReference type="ARBA" id="ARBA00022989"/>
    </source>
</evidence>
<dbReference type="GO" id="GO:0015081">
    <property type="term" value="F:sodium ion transmembrane transporter activity"/>
    <property type="evidence" value="ECO:0007669"/>
    <property type="project" value="InterPro"/>
</dbReference>
<dbReference type="OrthoDB" id="1821400at2"/>
<accession>A0A1H6HUE6</accession>
<organism evidence="7 8">
    <name type="scientific">Ruminococcus flavefaciens</name>
    <dbReference type="NCBI Taxonomy" id="1265"/>
    <lineage>
        <taxon>Bacteria</taxon>
        <taxon>Bacillati</taxon>
        <taxon>Bacillota</taxon>
        <taxon>Clostridia</taxon>
        <taxon>Eubacteriales</taxon>
        <taxon>Oscillospiraceae</taxon>
        <taxon>Ruminococcus</taxon>
    </lineage>
</organism>
<dbReference type="InterPro" id="IPR005899">
    <property type="entry name" value="Na_pump_deCOase"/>
</dbReference>
<keyword evidence="5 6" id="KW-0472">Membrane</keyword>
<evidence type="ECO:0000313" key="7">
    <source>
        <dbReference type="EMBL" id="SEH37746.1"/>
    </source>
</evidence>
<protein>
    <submittedName>
        <fullName evidence="7">Oxaloacetate decarboxylase, gamma chain</fullName>
    </submittedName>
</protein>
<dbReference type="RefSeq" id="WP_074714013.1">
    <property type="nucleotide sequence ID" value="NZ_FNWV01000001.1"/>
</dbReference>
<evidence type="ECO:0000256" key="3">
    <source>
        <dbReference type="ARBA" id="ARBA00022692"/>
    </source>
</evidence>
<gene>
    <name evidence="7" type="ORF">SAMN02910265_00159</name>
</gene>
<dbReference type="GO" id="GO:0005886">
    <property type="term" value="C:plasma membrane"/>
    <property type="evidence" value="ECO:0007669"/>
    <property type="project" value="UniProtKB-SubCell"/>
</dbReference>
<evidence type="ECO:0000256" key="1">
    <source>
        <dbReference type="ARBA" id="ARBA00004236"/>
    </source>
</evidence>
<dbReference type="EMBL" id="FNWV01000001">
    <property type="protein sequence ID" value="SEH37746.1"/>
    <property type="molecule type" value="Genomic_DNA"/>
</dbReference>
<evidence type="ECO:0000256" key="5">
    <source>
        <dbReference type="ARBA" id="ARBA00023136"/>
    </source>
</evidence>
<dbReference type="GO" id="GO:0036376">
    <property type="term" value="P:sodium ion export across plasma membrane"/>
    <property type="evidence" value="ECO:0007669"/>
    <property type="project" value="InterPro"/>
</dbReference>